<evidence type="ECO:0000256" key="5">
    <source>
        <dbReference type="ARBA" id="ARBA00022723"/>
    </source>
</evidence>
<dbReference type="InterPro" id="IPR029044">
    <property type="entry name" value="Nucleotide-diphossugar_trans"/>
</dbReference>
<evidence type="ECO:0000256" key="6">
    <source>
        <dbReference type="ARBA" id="ARBA00023056"/>
    </source>
</evidence>
<comment type="cofactor">
    <cofactor evidence="1">
        <name>Mn(2+)</name>
        <dbReference type="ChEBI" id="CHEBI:29035"/>
    </cofactor>
</comment>
<dbReference type="Proteomes" id="UP001296104">
    <property type="component" value="Unassembled WGS sequence"/>
</dbReference>
<name>A0AAI9E9M8_9PEZI</name>
<evidence type="ECO:0000256" key="1">
    <source>
        <dbReference type="ARBA" id="ARBA00001936"/>
    </source>
</evidence>
<dbReference type="InterPro" id="IPR002495">
    <property type="entry name" value="Glyco_trans_8"/>
</dbReference>
<dbReference type="EMBL" id="CAVMBE010000032">
    <property type="protein sequence ID" value="CAK4028414.1"/>
    <property type="molecule type" value="Genomic_DNA"/>
</dbReference>
<evidence type="ECO:0000256" key="13">
    <source>
        <dbReference type="ARBA" id="ARBA00057883"/>
    </source>
</evidence>
<dbReference type="CDD" id="cd02537">
    <property type="entry name" value="GT8_Glycogenin"/>
    <property type="match status" value="1"/>
</dbReference>
<reference evidence="15" key="1">
    <citation type="submission" date="2023-11" db="EMBL/GenBank/DDBJ databases">
        <authorList>
            <person name="Alioto T."/>
            <person name="Alioto T."/>
            <person name="Gomez Garrido J."/>
        </authorList>
    </citation>
    <scope>NUCLEOTIDE SEQUENCE</scope>
</reference>
<protein>
    <recommendedName>
        <fullName evidence="10">glycogenin glucosyltransferase</fullName>
        <ecNumber evidence="10">2.4.1.186</ecNumber>
    </recommendedName>
</protein>
<feature type="compositionally biased region" description="Pro residues" evidence="14">
    <location>
        <begin position="381"/>
        <end position="392"/>
    </location>
</feature>
<comment type="catalytic activity">
    <reaction evidence="12">
        <text>L-tyrosyl-[glycogenin] + UDP-alpha-D-glucose = alpha-D-glucosyl-L-tyrosyl-[glycogenin] + UDP + H(+)</text>
        <dbReference type="Rhea" id="RHEA:23360"/>
        <dbReference type="Rhea" id="RHEA-COMP:14604"/>
        <dbReference type="Rhea" id="RHEA-COMP:14605"/>
        <dbReference type="ChEBI" id="CHEBI:15378"/>
        <dbReference type="ChEBI" id="CHEBI:46858"/>
        <dbReference type="ChEBI" id="CHEBI:58223"/>
        <dbReference type="ChEBI" id="CHEBI:58885"/>
        <dbReference type="ChEBI" id="CHEBI:140573"/>
        <dbReference type="EC" id="2.4.1.186"/>
    </reaction>
</comment>
<feature type="region of interest" description="Disordered" evidence="14">
    <location>
        <begin position="290"/>
        <end position="313"/>
    </location>
</feature>
<evidence type="ECO:0000256" key="4">
    <source>
        <dbReference type="ARBA" id="ARBA00022679"/>
    </source>
</evidence>
<evidence type="ECO:0000256" key="11">
    <source>
        <dbReference type="ARBA" id="ARBA00050886"/>
    </source>
</evidence>
<keyword evidence="4" id="KW-0808">Transferase</keyword>
<comment type="function">
    <text evidence="13">Self-glucosylating initiator of glycogen synthesis. It catalyzes the formation of a short alpha (1,4)-glucosyl chain covalently attached via a glucose 1-O-tyrosyl linkage to internal tyrosine residues and these chains act as primers for the elongation reaction catalyzed by glycogen synthase.</text>
</comment>
<evidence type="ECO:0000256" key="2">
    <source>
        <dbReference type="ARBA" id="ARBA00004496"/>
    </source>
</evidence>
<keyword evidence="16" id="KW-1185">Reference proteome</keyword>
<evidence type="ECO:0000313" key="16">
    <source>
        <dbReference type="Proteomes" id="UP001296104"/>
    </source>
</evidence>
<evidence type="ECO:0000313" key="15">
    <source>
        <dbReference type="EMBL" id="CAK4028414.1"/>
    </source>
</evidence>
<dbReference type="GO" id="GO:0046872">
    <property type="term" value="F:metal ion binding"/>
    <property type="evidence" value="ECO:0007669"/>
    <property type="project" value="UniProtKB-KW"/>
</dbReference>
<keyword evidence="7" id="KW-0325">Glycoprotein</keyword>
<comment type="caution">
    <text evidence="15">The sequence shown here is derived from an EMBL/GenBank/DDBJ whole genome shotgun (WGS) entry which is preliminary data.</text>
</comment>
<evidence type="ECO:0000256" key="8">
    <source>
        <dbReference type="ARBA" id="ARBA00023211"/>
    </source>
</evidence>
<dbReference type="EC" id="2.4.1.186" evidence="10"/>
<evidence type="ECO:0000256" key="14">
    <source>
        <dbReference type="SAM" id="MobiDB-lite"/>
    </source>
</evidence>
<evidence type="ECO:0000256" key="12">
    <source>
        <dbReference type="ARBA" id="ARBA00052293"/>
    </source>
</evidence>
<evidence type="ECO:0000256" key="9">
    <source>
        <dbReference type="ARBA" id="ARBA00038162"/>
    </source>
</evidence>
<feature type="compositionally biased region" description="Polar residues" evidence="14">
    <location>
        <begin position="290"/>
        <end position="307"/>
    </location>
</feature>
<dbReference type="GO" id="GO:0008466">
    <property type="term" value="F:glycogenin glucosyltransferase activity"/>
    <property type="evidence" value="ECO:0007669"/>
    <property type="project" value="UniProtKB-EC"/>
</dbReference>
<keyword evidence="8" id="KW-0464">Manganese</keyword>
<dbReference type="Gene3D" id="3.90.550.10">
    <property type="entry name" value="Spore Coat Polysaccharide Biosynthesis Protein SpsA, Chain A"/>
    <property type="match status" value="1"/>
</dbReference>
<dbReference type="InterPro" id="IPR050587">
    <property type="entry name" value="GNT1/Glycosyltrans_8"/>
</dbReference>
<feature type="region of interest" description="Disordered" evidence="14">
    <location>
        <begin position="375"/>
        <end position="456"/>
    </location>
</feature>
<dbReference type="PANTHER" id="PTHR11183">
    <property type="entry name" value="GLYCOGENIN SUBFAMILY MEMBER"/>
    <property type="match status" value="1"/>
</dbReference>
<feature type="compositionally biased region" description="Basic residues" evidence="14">
    <location>
        <begin position="615"/>
        <end position="624"/>
    </location>
</feature>
<evidence type="ECO:0000256" key="10">
    <source>
        <dbReference type="ARBA" id="ARBA00038934"/>
    </source>
</evidence>
<accession>A0AAI9E9M8</accession>
<keyword evidence="5" id="KW-0479">Metal-binding</keyword>
<dbReference type="AlphaFoldDB" id="A0AAI9E9M8"/>
<gene>
    <name evidence="15" type="ORF">LECACI_7A005149</name>
</gene>
<proteinExistence type="inferred from homology"/>
<dbReference type="Pfam" id="PF01501">
    <property type="entry name" value="Glyco_transf_8"/>
    <property type="match status" value="1"/>
</dbReference>
<comment type="similarity">
    <text evidence="9">Belongs to the glycosyltransferase 8 family. Glycogenin subfamily.</text>
</comment>
<keyword evidence="6" id="KW-0320">Glycogen biosynthesis</keyword>
<dbReference type="FunFam" id="3.90.550.10:FF:000092">
    <property type="entry name" value="Glycogenin 2"/>
    <property type="match status" value="1"/>
</dbReference>
<feature type="compositionally biased region" description="Basic and acidic residues" evidence="14">
    <location>
        <begin position="401"/>
        <end position="440"/>
    </location>
</feature>
<keyword evidence="3" id="KW-0963">Cytoplasm</keyword>
<evidence type="ECO:0000256" key="7">
    <source>
        <dbReference type="ARBA" id="ARBA00023180"/>
    </source>
</evidence>
<dbReference type="GO" id="GO:0005978">
    <property type="term" value="P:glycogen biosynthetic process"/>
    <property type="evidence" value="ECO:0007669"/>
    <property type="project" value="UniProtKB-KW"/>
</dbReference>
<dbReference type="SUPFAM" id="SSF53448">
    <property type="entry name" value="Nucleotide-diphospho-sugar transferases"/>
    <property type="match status" value="1"/>
</dbReference>
<comment type="subcellular location">
    <subcellularLocation>
        <location evidence="2">Cytoplasm</location>
    </subcellularLocation>
</comment>
<organism evidence="15 16">
    <name type="scientific">Lecanosticta acicola</name>
    <dbReference type="NCBI Taxonomy" id="111012"/>
    <lineage>
        <taxon>Eukaryota</taxon>
        <taxon>Fungi</taxon>
        <taxon>Dikarya</taxon>
        <taxon>Ascomycota</taxon>
        <taxon>Pezizomycotina</taxon>
        <taxon>Dothideomycetes</taxon>
        <taxon>Dothideomycetidae</taxon>
        <taxon>Mycosphaerellales</taxon>
        <taxon>Mycosphaerellaceae</taxon>
        <taxon>Lecanosticta</taxon>
    </lineage>
</organism>
<comment type="catalytic activity">
    <reaction evidence="11">
        <text>[1,4-alpha-D-glucosyl](n)-L-tyrosyl-[glycogenin] + UDP-alpha-D-glucose = [1,4-alpha-D-glucosyl](n+1)-L-tyrosyl-[glycogenin] + UDP + H(+)</text>
        <dbReference type="Rhea" id="RHEA:56560"/>
        <dbReference type="Rhea" id="RHEA-COMP:14606"/>
        <dbReference type="Rhea" id="RHEA-COMP:14607"/>
        <dbReference type="ChEBI" id="CHEBI:15378"/>
        <dbReference type="ChEBI" id="CHEBI:58223"/>
        <dbReference type="ChEBI" id="CHEBI:58885"/>
        <dbReference type="ChEBI" id="CHEBI:140574"/>
        <dbReference type="EC" id="2.4.1.186"/>
    </reaction>
</comment>
<feature type="region of interest" description="Disordered" evidence="14">
    <location>
        <begin position="609"/>
        <end position="642"/>
    </location>
</feature>
<evidence type="ECO:0000256" key="3">
    <source>
        <dbReference type="ARBA" id="ARBA00022490"/>
    </source>
</evidence>
<sequence>MAGEEDVYCTLVMNDAYLPGAAVLAHSLRDGGSRRKLACLIVQDGLRDSTIQELRTLYNYVIPVERIGNPNPANLYLMNRPDLLYTFTKINLWRQTQFRKIVYIDSDVVALRAPEELFDIHDAFAAAPDVGWPDAFNTGVMVLSPHIGEYYALRGLATAGDSFDGADQGLLNQYFEHRPWKRLSFTYNTTPSANYQYEPAYRYFKRDISLVHFIGGEKPWKRGRTAQGTPGAFQEMLSRWWAVYDRHFSVSANDYIYGQRTPVAHYVTEGTSEPHHQLREKHSATGYPIQTTEPAPSPFESSIQKAESGQPHATPLMTERGEPAENLDQGFVVPAPTLEQRRFSAPHMEWDATRGAPPIESRPEAANFPRQIYEFNTDPAPFRPPRSYPQPPGDTWYGASEKPKAEDKPKPIFPWEERQDSRPTRRFVEDEPPPRVEHTPEPYADELEVSSDSRVSPMTPAVQINDRETWTAFASNKNAWDDDAGIDNYVRALTSFQKNRGQVQVLQENMPSTGESQLILSPTHESNPGELVEQIRKRRESLILTDFPSAVERPSLPVTPAPRRRMRTFWGEERDEEGELPAAAGVPDQADWDPNAQLEALRRNSLIGPDDLKVPGKKLSKRKMPSSAAAIPEHALSHPHVPITNCDGASNVPDAI</sequence>
<dbReference type="GO" id="GO:0005737">
    <property type="term" value="C:cytoplasm"/>
    <property type="evidence" value="ECO:0007669"/>
    <property type="project" value="UniProtKB-SubCell"/>
</dbReference>